<evidence type="ECO:0000256" key="2">
    <source>
        <dbReference type="ARBA" id="ARBA00022692"/>
    </source>
</evidence>
<dbReference type="GO" id="GO:0016874">
    <property type="term" value="F:ligase activity"/>
    <property type="evidence" value="ECO:0007669"/>
    <property type="project" value="UniProtKB-KW"/>
</dbReference>
<evidence type="ECO:0000256" key="3">
    <source>
        <dbReference type="ARBA" id="ARBA00022989"/>
    </source>
</evidence>
<evidence type="ECO:0000313" key="7">
    <source>
        <dbReference type="EMBL" id="SNV19776.1"/>
    </source>
</evidence>
<protein>
    <submittedName>
        <fullName evidence="7">Lipid A core - O-antigen ligase and related enzymes</fullName>
    </submittedName>
</protein>
<dbReference type="PANTHER" id="PTHR37422:SF13">
    <property type="entry name" value="LIPOPOLYSACCHARIDE BIOSYNTHESIS PROTEIN PA4999-RELATED"/>
    <property type="match status" value="1"/>
</dbReference>
<dbReference type="Pfam" id="PF04932">
    <property type="entry name" value="Wzy_C"/>
    <property type="match status" value="1"/>
</dbReference>
<reference evidence="7 8" key="1">
    <citation type="submission" date="2017-06" db="EMBL/GenBank/DDBJ databases">
        <authorList>
            <consortium name="Pathogen Informatics"/>
        </authorList>
    </citation>
    <scope>NUCLEOTIDE SEQUENCE [LARGE SCALE GENOMIC DNA]</scope>
    <source>
        <strain evidence="7 8">NCTC13039</strain>
    </source>
</reference>
<evidence type="ECO:0000256" key="4">
    <source>
        <dbReference type="ARBA" id="ARBA00023136"/>
    </source>
</evidence>
<dbReference type="AlphaFoldDB" id="A0A239VCV5"/>
<feature type="transmembrane region" description="Helical" evidence="5">
    <location>
        <begin position="411"/>
        <end position="431"/>
    </location>
</feature>
<dbReference type="KEGG" id="dco:SAMEA4475696_0810"/>
<feature type="transmembrane region" description="Helical" evidence="5">
    <location>
        <begin position="87"/>
        <end position="105"/>
    </location>
</feature>
<evidence type="ECO:0000259" key="6">
    <source>
        <dbReference type="Pfam" id="PF04932"/>
    </source>
</evidence>
<dbReference type="PANTHER" id="PTHR37422">
    <property type="entry name" value="TEICHURONIC ACID BIOSYNTHESIS PROTEIN TUAE"/>
    <property type="match status" value="1"/>
</dbReference>
<dbReference type="EMBL" id="LT906453">
    <property type="protein sequence ID" value="SNV19776.1"/>
    <property type="molecule type" value="Genomic_DNA"/>
</dbReference>
<feature type="transmembrane region" description="Helical" evidence="5">
    <location>
        <begin position="275"/>
        <end position="298"/>
    </location>
</feature>
<feature type="transmembrane region" description="Helical" evidence="5">
    <location>
        <begin position="178"/>
        <end position="201"/>
    </location>
</feature>
<keyword evidence="4 5" id="KW-0472">Membrane</keyword>
<gene>
    <name evidence="7" type="ORF">SAMEA4475696_00810</name>
</gene>
<dbReference type="STRING" id="1121387.GCA_000429885_02297"/>
<keyword evidence="8" id="KW-1185">Reference proteome</keyword>
<evidence type="ECO:0000256" key="1">
    <source>
        <dbReference type="ARBA" id="ARBA00004141"/>
    </source>
</evidence>
<evidence type="ECO:0000256" key="5">
    <source>
        <dbReference type="SAM" id="Phobius"/>
    </source>
</evidence>
<feature type="transmembrane region" description="Helical" evidence="5">
    <location>
        <begin position="366"/>
        <end position="390"/>
    </location>
</feature>
<proteinExistence type="predicted"/>
<comment type="subcellular location">
    <subcellularLocation>
        <location evidence="1">Membrane</location>
        <topology evidence="1">Multi-pass membrane protein</topology>
    </subcellularLocation>
</comment>
<feature type="transmembrane region" description="Helical" evidence="5">
    <location>
        <begin position="208"/>
        <end position="226"/>
    </location>
</feature>
<feature type="domain" description="O-antigen ligase-related" evidence="6">
    <location>
        <begin position="218"/>
        <end position="379"/>
    </location>
</feature>
<dbReference type="InterPro" id="IPR007016">
    <property type="entry name" value="O-antigen_ligase-rel_domated"/>
</dbReference>
<dbReference type="InterPro" id="IPR051533">
    <property type="entry name" value="WaaL-like"/>
</dbReference>
<feature type="transmembrane region" description="Helical" evidence="5">
    <location>
        <begin position="232"/>
        <end position="254"/>
    </location>
</feature>
<keyword evidence="2 5" id="KW-0812">Transmembrane</keyword>
<organism evidence="7 8">
    <name type="scientific">Dermatophilus congolensis</name>
    <dbReference type="NCBI Taxonomy" id="1863"/>
    <lineage>
        <taxon>Bacteria</taxon>
        <taxon>Bacillati</taxon>
        <taxon>Actinomycetota</taxon>
        <taxon>Actinomycetes</taxon>
        <taxon>Micrococcales</taxon>
        <taxon>Dermatophilaceae</taxon>
        <taxon>Dermatophilus</taxon>
    </lineage>
</organism>
<dbReference type="Proteomes" id="UP000242637">
    <property type="component" value="Chromosome 1"/>
</dbReference>
<name>A0A239VCV5_9MICO</name>
<evidence type="ECO:0000313" key="8">
    <source>
        <dbReference type="Proteomes" id="UP000242637"/>
    </source>
</evidence>
<sequence length="466" mass="50554">MAVVDMVGSSGQRNWQPPQSAQAAPRSAWFRLTRVLSVLAACSGVAYGWVLAMPIVGHRIIDPWPMYWGFAAAGAGALLLRGWRHLPVYVVAVFVGCWNASHIFRASLPGMADTDNARASAIAASCVLCALVGLFLHSPGATRWMWLAITVASLPMGVSEAVTGVHHYTWTGDPHAPVAMFINTNNYATILVLTIGITLGWATEQIGILSRLALVATAATCIWLTWMTGSRSSLIAVAIVLTSALVLALTRSSNARMWWSRLHHQRRHAGPRPPAARIVSAMFSLVMVVVVAAALLPFRNVVLAVLNPGDPSTIRSDNLRLELIRFALNQWSQHPWTGVGGGSLTTLWRLQDPDNPRPLTPTHNGFVQLLAEYGLLASIPLALLLAFLIFRAFPRRNATSAAQRPRGLDRAGLQHLLITHLVAFTLAGVLISNPIPWMPWWLMLTTATICAIHLRRQAPAPGQSAT</sequence>
<keyword evidence="7" id="KW-0436">Ligase</keyword>
<feature type="transmembrane region" description="Helical" evidence="5">
    <location>
        <begin position="35"/>
        <end position="52"/>
    </location>
</feature>
<feature type="transmembrane region" description="Helical" evidence="5">
    <location>
        <begin position="64"/>
        <end position="80"/>
    </location>
</feature>
<dbReference type="GO" id="GO:0016020">
    <property type="term" value="C:membrane"/>
    <property type="evidence" value="ECO:0007669"/>
    <property type="project" value="UniProtKB-SubCell"/>
</dbReference>
<feature type="transmembrane region" description="Helical" evidence="5">
    <location>
        <begin position="144"/>
        <end position="166"/>
    </location>
</feature>
<accession>A0A239VCV5</accession>
<feature type="transmembrane region" description="Helical" evidence="5">
    <location>
        <begin position="437"/>
        <end position="454"/>
    </location>
</feature>
<feature type="transmembrane region" description="Helical" evidence="5">
    <location>
        <begin position="117"/>
        <end position="137"/>
    </location>
</feature>
<keyword evidence="3 5" id="KW-1133">Transmembrane helix</keyword>